<organism evidence="1 2">
    <name type="scientific">Sparassis crispa</name>
    <dbReference type="NCBI Taxonomy" id="139825"/>
    <lineage>
        <taxon>Eukaryota</taxon>
        <taxon>Fungi</taxon>
        <taxon>Dikarya</taxon>
        <taxon>Basidiomycota</taxon>
        <taxon>Agaricomycotina</taxon>
        <taxon>Agaricomycetes</taxon>
        <taxon>Polyporales</taxon>
        <taxon>Sparassidaceae</taxon>
        <taxon>Sparassis</taxon>
    </lineage>
</organism>
<evidence type="ECO:0000313" key="2">
    <source>
        <dbReference type="Proteomes" id="UP000287166"/>
    </source>
</evidence>
<gene>
    <name evidence="1" type="ORF">SCP_1502180</name>
</gene>
<sequence length="60" mass="6460">MLPTTDEDVFFELDLTAVDPALEDVLRGYFLSPVESPVVAIAVDAADDIVISPSEPGLKR</sequence>
<dbReference type="RefSeq" id="XP_027620123.1">
    <property type="nucleotide sequence ID" value="XM_027764322.1"/>
</dbReference>
<evidence type="ECO:0000313" key="1">
    <source>
        <dbReference type="EMBL" id="GBE89210.1"/>
    </source>
</evidence>
<reference evidence="1 2" key="1">
    <citation type="journal article" date="2018" name="Sci. Rep.">
        <title>Genome sequence of the cauliflower mushroom Sparassis crispa (Hanabiratake) and its association with beneficial usage.</title>
        <authorList>
            <person name="Kiyama R."/>
            <person name="Furutani Y."/>
            <person name="Kawaguchi K."/>
            <person name="Nakanishi T."/>
        </authorList>
    </citation>
    <scope>NUCLEOTIDE SEQUENCE [LARGE SCALE GENOMIC DNA]</scope>
</reference>
<dbReference type="Proteomes" id="UP000287166">
    <property type="component" value="Unassembled WGS sequence"/>
</dbReference>
<keyword evidence="2" id="KW-1185">Reference proteome</keyword>
<protein>
    <submittedName>
        <fullName evidence="1">Uncharacterized protein</fullName>
    </submittedName>
</protein>
<dbReference type="GeneID" id="38786127"/>
<dbReference type="InParanoid" id="A0A401H4C9"/>
<comment type="caution">
    <text evidence="1">The sequence shown here is derived from an EMBL/GenBank/DDBJ whole genome shotgun (WGS) entry which is preliminary data.</text>
</comment>
<dbReference type="EMBL" id="BFAD01000015">
    <property type="protein sequence ID" value="GBE89210.1"/>
    <property type="molecule type" value="Genomic_DNA"/>
</dbReference>
<dbReference type="AlphaFoldDB" id="A0A401H4C9"/>
<name>A0A401H4C9_9APHY</name>
<accession>A0A401H4C9</accession>
<proteinExistence type="predicted"/>